<sequence>MRRRRRTVPPVSALLGGLVVFLRDAVALVAFLLAVQDFGLGLQLSALAARACMASSACCSWAAGDLGHDLFLLLDGLAQQDGEIVGILGQTAEMRTIKTAEGRIFWGRGGMRDGLLRGHHGGCEGAGSRGPGRSPEAAGVTVARGDGRDERIRILSGRRRRPQDVPAPQAAE</sequence>
<protein>
    <submittedName>
        <fullName evidence="2">Uncharacterized protein</fullName>
    </submittedName>
</protein>
<evidence type="ECO:0000313" key="3">
    <source>
        <dbReference type="Proteomes" id="UP001589710"/>
    </source>
</evidence>
<proteinExistence type="predicted"/>
<name>A0ABV5R2C9_9ACTN</name>
<dbReference type="EMBL" id="JBHMCG010000031">
    <property type="protein sequence ID" value="MFB9572003.1"/>
    <property type="molecule type" value="Genomic_DNA"/>
</dbReference>
<accession>A0ABV5R2C9</accession>
<keyword evidence="3" id="KW-1185">Reference proteome</keyword>
<comment type="caution">
    <text evidence="2">The sequence shown here is derived from an EMBL/GenBank/DDBJ whole genome shotgun (WGS) entry which is preliminary data.</text>
</comment>
<gene>
    <name evidence="2" type="ORF">ACFFTL_06590</name>
</gene>
<evidence type="ECO:0000313" key="2">
    <source>
        <dbReference type="EMBL" id="MFB9572003.1"/>
    </source>
</evidence>
<feature type="region of interest" description="Disordered" evidence="1">
    <location>
        <begin position="120"/>
        <end position="172"/>
    </location>
</feature>
<reference evidence="2 3" key="1">
    <citation type="submission" date="2024-09" db="EMBL/GenBank/DDBJ databases">
        <authorList>
            <person name="Sun Q."/>
            <person name="Mori K."/>
        </authorList>
    </citation>
    <scope>NUCLEOTIDE SEQUENCE [LARGE SCALE GENOMIC DNA]</scope>
    <source>
        <strain evidence="2 3">JCM 3331</strain>
    </source>
</reference>
<dbReference type="Proteomes" id="UP001589710">
    <property type="component" value="Unassembled WGS sequence"/>
</dbReference>
<dbReference type="RefSeq" id="WP_345516528.1">
    <property type="nucleotide sequence ID" value="NZ_BAAAXD010000038.1"/>
</dbReference>
<organism evidence="2 3">
    <name type="scientific">Streptomyces yanii</name>
    <dbReference type="NCBI Taxonomy" id="78510"/>
    <lineage>
        <taxon>Bacteria</taxon>
        <taxon>Bacillati</taxon>
        <taxon>Actinomycetota</taxon>
        <taxon>Actinomycetes</taxon>
        <taxon>Kitasatosporales</taxon>
        <taxon>Streptomycetaceae</taxon>
        <taxon>Streptomyces</taxon>
    </lineage>
</organism>
<evidence type="ECO:0000256" key="1">
    <source>
        <dbReference type="SAM" id="MobiDB-lite"/>
    </source>
</evidence>